<reference evidence="2" key="1">
    <citation type="submission" date="2014-11" db="EMBL/GenBank/DDBJ databases">
        <authorList>
            <person name="Amaro Gonzalez C."/>
        </authorList>
    </citation>
    <scope>NUCLEOTIDE SEQUENCE</scope>
</reference>
<protein>
    <submittedName>
        <fullName evidence="2">Uncharacterized protein</fullName>
    </submittedName>
</protein>
<organism evidence="2">
    <name type="scientific">Anguilla anguilla</name>
    <name type="common">European freshwater eel</name>
    <name type="synonym">Muraena anguilla</name>
    <dbReference type="NCBI Taxonomy" id="7936"/>
    <lineage>
        <taxon>Eukaryota</taxon>
        <taxon>Metazoa</taxon>
        <taxon>Chordata</taxon>
        <taxon>Craniata</taxon>
        <taxon>Vertebrata</taxon>
        <taxon>Euteleostomi</taxon>
        <taxon>Actinopterygii</taxon>
        <taxon>Neopterygii</taxon>
        <taxon>Teleostei</taxon>
        <taxon>Anguilliformes</taxon>
        <taxon>Anguillidae</taxon>
        <taxon>Anguilla</taxon>
    </lineage>
</organism>
<feature type="region of interest" description="Disordered" evidence="1">
    <location>
        <begin position="1"/>
        <end position="28"/>
    </location>
</feature>
<sequence length="59" mass="6692">MLGIQTKARAHATGHCHSYRDPPVTRSPGSLKRALNPIIISFMNTPSLRFMLKYKLRVL</sequence>
<evidence type="ECO:0000313" key="2">
    <source>
        <dbReference type="EMBL" id="JAH92970.1"/>
    </source>
</evidence>
<accession>A0A0E9WTU2</accession>
<dbReference type="AlphaFoldDB" id="A0A0E9WTU2"/>
<evidence type="ECO:0000256" key="1">
    <source>
        <dbReference type="SAM" id="MobiDB-lite"/>
    </source>
</evidence>
<proteinExistence type="predicted"/>
<name>A0A0E9WTU2_ANGAN</name>
<reference evidence="2" key="2">
    <citation type="journal article" date="2015" name="Fish Shellfish Immunol.">
        <title>Early steps in the European eel (Anguilla anguilla)-Vibrio vulnificus interaction in the gills: Role of the RtxA13 toxin.</title>
        <authorList>
            <person name="Callol A."/>
            <person name="Pajuelo D."/>
            <person name="Ebbesson L."/>
            <person name="Teles M."/>
            <person name="MacKenzie S."/>
            <person name="Amaro C."/>
        </authorList>
    </citation>
    <scope>NUCLEOTIDE SEQUENCE</scope>
</reference>
<dbReference type="EMBL" id="GBXM01015607">
    <property type="protein sequence ID" value="JAH92970.1"/>
    <property type="molecule type" value="Transcribed_RNA"/>
</dbReference>